<comment type="caution">
    <text evidence="1">The sequence shown here is derived from an EMBL/GenBank/DDBJ whole genome shotgun (WGS) entry which is preliminary data.</text>
</comment>
<proteinExistence type="predicted"/>
<dbReference type="SUPFAM" id="SSF56219">
    <property type="entry name" value="DNase I-like"/>
    <property type="match status" value="1"/>
</dbReference>
<name>A0A5B6VBS1_9ROSI</name>
<protein>
    <submittedName>
        <fullName evidence="1">Reverse transcriptase</fullName>
    </submittedName>
</protein>
<reference evidence="1" key="1">
    <citation type="submission" date="2019-08" db="EMBL/GenBank/DDBJ databases">
        <authorList>
            <person name="Liu F."/>
        </authorList>
    </citation>
    <scope>NUCLEOTIDE SEQUENCE [LARGE SCALE GENOMIC DNA]</scope>
    <source>
        <strain evidence="1">PA1801</strain>
        <tissue evidence="1">Leaf</tissue>
    </source>
</reference>
<dbReference type="EMBL" id="SMMG02000007">
    <property type="protein sequence ID" value="KAA3466592.1"/>
    <property type="molecule type" value="Genomic_DNA"/>
</dbReference>
<sequence length="93" mass="10843">MKLETYSKLLLVTFVYGSPDKRKCKILWDHLNCIALLVNNPLILVGDFKSILSPNEKRGGRLTSIGCKIFQNFIFHNGLWDLEFKGPQFTWRR</sequence>
<evidence type="ECO:0000313" key="1">
    <source>
        <dbReference type="EMBL" id="KAA3466592.1"/>
    </source>
</evidence>
<keyword evidence="1" id="KW-0808">Transferase</keyword>
<dbReference type="OrthoDB" id="1002598at2759"/>
<keyword evidence="2" id="KW-1185">Reference proteome</keyword>
<keyword evidence="1" id="KW-0695">RNA-directed DNA polymerase</keyword>
<dbReference type="Gene3D" id="3.60.10.10">
    <property type="entry name" value="Endonuclease/exonuclease/phosphatase"/>
    <property type="match status" value="1"/>
</dbReference>
<gene>
    <name evidence="1" type="ORF">EPI10_001674</name>
</gene>
<dbReference type="InterPro" id="IPR036691">
    <property type="entry name" value="Endo/exonu/phosph_ase_sf"/>
</dbReference>
<evidence type="ECO:0000313" key="2">
    <source>
        <dbReference type="Proteomes" id="UP000325315"/>
    </source>
</evidence>
<dbReference type="AlphaFoldDB" id="A0A5B6VBS1"/>
<dbReference type="GO" id="GO:0003964">
    <property type="term" value="F:RNA-directed DNA polymerase activity"/>
    <property type="evidence" value="ECO:0007669"/>
    <property type="project" value="UniProtKB-KW"/>
</dbReference>
<dbReference type="Proteomes" id="UP000325315">
    <property type="component" value="Unassembled WGS sequence"/>
</dbReference>
<organism evidence="1 2">
    <name type="scientific">Gossypium australe</name>
    <dbReference type="NCBI Taxonomy" id="47621"/>
    <lineage>
        <taxon>Eukaryota</taxon>
        <taxon>Viridiplantae</taxon>
        <taxon>Streptophyta</taxon>
        <taxon>Embryophyta</taxon>
        <taxon>Tracheophyta</taxon>
        <taxon>Spermatophyta</taxon>
        <taxon>Magnoliopsida</taxon>
        <taxon>eudicotyledons</taxon>
        <taxon>Gunneridae</taxon>
        <taxon>Pentapetalae</taxon>
        <taxon>rosids</taxon>
        <taxon>malvids</taxon>
        <taxon>Malvales</taxon>
        <taxon>Malvaceae</taxon>
        <taxon>Malvoideae</taxon>
        <taxon>Gossypium</taxon>
    </lineage>
</organism>
<accession>A0A5B6VBS1</accession>
<keyword evidence="1" id="KW-0548">Nucleotidyltransferase</keyword>